<dbReference type="Gene3D" id="1.10.287.1490">
    <property type="match status" value="1"/>
</dbReference>
<evidence type="ECO:0000313" key="4">
    <source>
        <dbReference type="Proteomes" id="UP000800200"/>
    </source>
</evidence>
<keyword evidence="4" id="KW-1185">Reference proteome</keyword>
<protein>
    <submittedName>
        <fullName evidence="3">Uncharacterized protein</fullName>
    </submittedName>
</protein>
<feature type="compositionally biased region" description="Basic and acidic residues" evidence="2">
    <location>
        <begin position="513"/>
        <end position="523"/>
    </location>
</feature>
<feature type="region of interest" description="Disordered" evidence="2">
    <location>
        <begin position="1"/>
        <end position="38"/>
    </location>
</feature>
<feature type="coiled-coil region" evidence="1">
    <location>
        <begin position="376"/>
        <end position="424"/>
    </location>
</feature>
<dbReference type="EMBL" id="ML994692">
    <property type="protein sequence ID" value="KAF2177207.1"/>
    <property type="molecule type" value="Genomic_DNA"/>
</dbReference>
<dbReference type="Gene3D" id="1.20.5.340">
    <property type="match status" value="1"/>
</dbReference>
<evidence type="ECO:0000313" key="3">
    <source>
        <dbReference type="EMBL" id="KAF2177207.1"/>
    </source>
</evidence>
<gene>
    <name evidence="3" type="ORF">K469DRAFT_755263</name>
</gene>
<organism evidence="3 4">
    <name type="scientific">Zopfia rhizophila CBS 207.26</name>
    <dbReference type="NCBI Taxonomy" id="1314779"/>
    <lineage>
        <taxon>Eukaryota</taxon>
        <taxon>Fungi</taxon>
        <taxon>Dikarya</taxon>
        <taxon>Ascomycota</taxon>
        <taxon>Pezizomycotina</taxon>
        <taxon>Dothideomycetes</taxon>
        <taxon>Dothideomycetes incertae sedis</taxon>
        <taxon>Zopfiaceae</taxon>
        <taxon>Zopfia</taxon>
    </lineage>
</organism>
<accession>A0A6A6DCQ4</accession>
<name>A0A6A6DCQ4_9PEZI</name>
<feature type="coiled-coil region" evidence="1">
    <location>
        <begin position="206"/>
        <end position="233"/>
    </location>
</feature>
<keyword evidence="1" id="KW-0175">Coiled coil</keyword>
<dbReference type="Proteomes" id="UP000800200">
    <property type="component" value="Unassembled WGS sequence"/>
</dbReference>
<proteinExistence type="predicted"/>
<evidence type="ECO:0000256" key="2">
    <source>
        <dbReference type="SAM" id="MobiDB-lite"/>
    </source>
</evidence>
<feature type="compositionally biased region" description="Polar residues" evidence="2">
    <location>
        <begin position="1"/>
        <end position="26"/>
    </location>
</feature>
<feature type="compositionally biased region" description="Polar residues" evidence="2">
    <location>
        <begin position="527"/>
        <end position="542"/>
    </location>
</feature>
<reference evidence="3" key="1">
    <citation type="journal article" date="2020" name="Stud. Mycol.">
        <title>101 Dothideomycetes genomes: a test case for predicting lifestyles and emergence of pathogens.</title>
        <authorList>
            <person name="Haridas S."/>
            <person name="Albert R."/>
            <person name="Binder M."/>
            <person name="Bloem J."/>
            <person name="Labutti K."/>
            <person name="Salamov A."/>
            <person name="Andreopoulos B."/>
            <person name="Baker S."/>
            <person name="Barry K."/>
            <person name="Bills G."/>
            <person name="Bluhm B."/>
            <person name="Cannon C."/>
            <person name="Castanera R."/>
            <person name="Culley D."/>
            <person name="Daum C."/>
            <person name="Ezra D."/>
            <person name="Gonzalez J."/>
            <person name="Henrissat B."/>
            <person name="Kuo A."/>
            <person name="Liang C."/>
            <person name="Lipzen A."/>
            <person name="Lutzoni F."/>
            <person name="Magnuson J."/>
            <person name="Mondo S."/>
            <person name="Nolan M."/>
            <person name="Ohm R."/>
            <person name="Pangilinan J."/>
            <person name="Park H.-J."/>
            <person name="Ramirez L."/>
            <person name="Alfaro M."/>
            <person name="Sun H."/>
            <person name="Tritt A."/>
            <person name="Yoshinaga Y."/>
            <person name="Zwiers L.-H."/>
            <person name="Turgeon B."/>
            <person name="Goodwin S."/>
            <person name="Spatafora J."/>
            <person name="Crous P."/>
            <person name="Grigoriev I."/>
        </authorList>
    </citation>
    <scope>NUCLEOTIDE SEQUENCE</scope>
    <source>
        <strain evidence="3">CBS 207.26</strain>
    </source>
</reference>
<evidence type="ECO:0000256" key="1">
    <source>
        <dbReference type="SAM" id="Coils"/>
    </source>
</evidence>
<sequence length="542" mass="61759">MDTARPSSGAQHSSENRSGNTDSETVTVRPMKRLKNEARVDQKKELSFEISPLTVPLEQISSQLGISESNSAINRHSLRLDDQYGRLNCHDSQLHGLDNRVKAVENKVKKPCKDHSTLQQRFEQVCEGEKGLIVKVNRQDGRITSIEGEATQNSATLKGLQTESAQHSASIGTLQTSFKGLDSRIVRIENGSADNSETLKSHHSRMDLHLCQIATLENRVDDLDSRVKRIDTEIQPGAFASARRDINTNKTCCEQLDKVAKRQYSEIKEVKSDLSLKADKSDYKKLRDEVEKDANSNQTEIQELKQMIQNQEKLIRSLQEFCQNQANLVASLQREVIQCQANAQATEDELNLRSDGLDKKLDVFNKKLSQAQEMEKKHYADQNQVLQTRIEQVEGRHGRLATDLATHTTQIRALKLEYQSFERKVTDEIKANIVDGLRGDLKHNQETIKLRQGTLETAFTNHCGRLEGLTSRFDKFETSLQSKMSEVKREAQESVSQRVNIAMRAHRQVSDMQKLEEKFDKRKPQWKQRSMESTEPSQISRH</sequence>
<feature type="coiled-coil region" evidence="1">
    <location>
        <begin position="287"/>
        <end position="349"/>
    </location>
</feature>
<dbReference type="AlphaFoldDB" id="A0A6A6DCQ4"/>
<feature type="region of interest" description="Disordered" evidence="2">
    <location>
        <begin position="505"/>
        <end position="542"/>
    </location>
</feature>